<dbReference type="AlphaFoldDB" id="A0A1I7B2G4"/>
<dbReference type="GO" id="GO:0005886">
    <property type="term" value="C:plasma membrane"/>
    <property type="evidence" value="ECO:0007669"/>
    <property type="project" value="UniProtKB-SubCell"/>
</dbReference>
<keyword evidence="12" id="KW-0175">Coiled coil</keyword>
<keyword evidence="2" id="KW-1003">Cell membrane</keyword>
<evidence type="ECO:0000256" key="3">
    <source>
        <dbReference type="ARBA" id="ARBA00022519"/>
    </source>
</evidence>
<evidence type="ECO:0000256" key="7">
    <source>
        <dbReference type="ARBA" id="ARBA00023186"/>
    </source>
</evidence>
<evidence type="ECO:0000313" key="15">
    <source>
        <dbReference type="EMBL" id="SFT81389.1"/>
    </source>
</evidence>
<dbReference type="SUPFAM" id="SSF54534">
    <property type="entry name" value="FKBP-like"/>
    <property type="match status" value="1"/>
</dbReference>
<keyword evidence="11 15" id="KW-0413">Isomerase</keyword>
<dbReference type="Pfam" id="PF13624">
    <property type="entry name" value="SurA_N_3"/>
    <property type="match status" value="1"/>
</dbReference>
<keyword evidence="3" id="KW-0997">Cell inner membrane</keyword>
<dbReference type="SUPFAM" id="SSF109998">
    <property type="entry name" value="Triger factor/SurA peptide-binding domain-like"/>
    <property type="match status" value="1"/>
</dbReference>
<evidence type="ECO:0000256" key="8">
    <source>
        <dbReference type="ARBA" id="ARBA00038408"/>
    </source>
</evidence>
<comment type="subcellular location">
    <subcellularLocation>
        <location evidence="1">Cell inner membrane</location>
        <topology evidence="1">Single-pass type II membrane protein</topology>
        <orientation evidence="1">Periplasmic side</orientation>
    </subcellularLocation>
</comment>
<accession>A0A1I7B2G4</accession>
<dbReference type="GO" id="GO:0003755">
    <property type="term" value="F:peptidyl-prolyl cis-trans isomerase activity"/>
    <property type="evidence" value="ECO:0007669"/>
    <property type="project" value="UniProtKB-KW"/>
</dbReference>
<dbReference type="PANTHER" id="PTHR47529:SF1">
    <property type="entry name" value="PERIPLASMIC CHAPERONE PPID"/>
    <property type="match status" value="1"/>
</dbReference>
<evidence type="ECO:0000313" key="16">
    <source>
        <dbReference type="Proteomes" id="UP000199594"/>
    </source>
</evidence>
<evidence type="ECO:0000256" key="11">
    <source>
        <dbReference type="PROSITE-ProRule" id="PRU00278"/>
    </source>
</evidence>
<sequence>MLQSIRDRSRSWGAKIIIGAVVVTMALFGVESLVGLLGNSGDEVAQVNDEPITRQQLEIEVQRAIRSGQVPPDQERALRAEMLDMLITERLLTQYAEKGGLYVSEQQLDQLIVTLPEFQDAQGRFDRELFRNRLASAGFTPLSFRRQLSVDLKRQQVQQGLAVSDFTLEEERERLAELQRQTRTFRHHMLTPDDLAARPEIAEQDLQAYYDAHQDDYRRPEQVKLNYVVLDRQQMAGEIEVSEEALREAWESGSAEADRRVSHIMVSFSDSDGGDDAGSREQARARLEQVQARLAEGEAFDELAAEVSDDSSTSDAGGDLGVISRGFFGEAFENAAFALGEGEVSGIVETDNGLHLIKVTELDRPAFEERREALRAELALEQVDDAFNERAQRLIDDSFAADDLASVADDLGLSLEQSDWIGREGGEGVLAEPGVMEQAFSGDVLEEGYNSEVIELDEDRRLVLRVAEHRDATTLPLSEVRDEVEAAVREAKTREALVELATRRVESLRAGETLDIDWKQAESVSRQGGSALPEALVQAAFRLPHPEGEQPVFGHAVDGERVVLIALERVQDGEPNAQMEGFVANMAERLRAQAAIQGLLDDLREKASIERL</sequence>
<dbReference type="Gene3D" id="1.10.4030.10">
    <property type="entry name" value="Porin chaperone SurA, peptide-binding domain"/>
    <property type="match status" value="1"/>
</dbReference>
<feature type="coiled-coil region" evidence="12">
    <location>
        <begin position="161"/>
        <end position="188"/>
    </location>
</feature>
<name>A0A1I7B2G4_9GAMM</name>
<feature type="transmembrane region" description="Helical" evidence="13">
    <location>
        <begin position="12"/>
        <end position="30"/>
    </location>
</feature>
<evidence type="ECO:0000256" key="6">
    <source>
        <dbReference type="ARBA" id="ARBA00023136"/>
    </source>
</evidence>
<evidence type="ECO:0000256" key="9">
    <source>
        <dbReference type="ARBA" id="ARBA00040743"/>
    </source>
</evidence>
<keyword evidence="5 13" id="KW-1133">Transmembrane helix</keyword>
<dbReference type="EMBL" id="FPAQ01000022">
    <property type="protein sequence ID" value="SFT81389.1"/>
    <property type="molecule type" value="Genomic_DNA"/>
</dbReference>
<organism evidence="15 16">
    <name type="scientific">Halomonas saccharevitans</name>
    <dbReference type="NCBI Taxonomy" id="416872"/>
    <lineage>
        <taxon>Bacteria</taxon>
        <taxon>Pseudomonadati</taxon>
        <taxon>Pseudomonadota</taxon>
        <taxon>Gammaproteobacteria</taxon>
        <taxon>Oceanospirillales</taxon>
        <taxon>Halomonadaceae</taxon>
        <taxon>Halomonas</taxon>
    </lineage>
</organism>
<dbReference type="PROSITE" id="PS50198">
    <property type="entry name" value="PPIC_PPIASE_2"/>
    <property type="match status" value="1"/>
</dbReference>
<dbReference type="InterPro" id="IPR000297">
    <property type="entry name" value="PPIase_PpiC"/>
</dbReference>
<comment type="similarity">
    <text evidence="8">Belongs to the PpiD chaperone family.</text>
</comment>
<keyword evidence="11" id="KW-0697">Rotamase</keyword>
<dbReference type="InterPro" id="IPR023058">
    <property type="entry name" value="PPIase_PpiC_CS"/>
</dbReference>
<proteinExistence type="inferred from homology"/>
<dbReference type="InterPro" id="IPR052029">
    <property type="entry name" value="PpiD_chaperone"/>
</dbReference>
<dbReference type="InterPro" id="IPR027304">
    <property type="entry name" value="Trigger_fact/SurA_dom_sf"/>
</dbReference>
<dbReference type="Gene3D" id="3.10.50.40">
    <property type="match status" value="1"/>
</dbReference>
<protein>
    <recommendedName>
        <fullName evidence="9">Periplasmic chaperone PpiD</fullName>
    </recommendedName>
    <alternativeName>
        <fullName evidence="10">Periplasmic folding chaperone</fullName>
    </alternativeName>
</protein>
<evidence type="ECO:0000256" key="12">
    <source>
        <dbReference type="SAM" id="Coils"/>
    </source>
</evidence>
<evidence type="ECO:0000259" key="14">
    <source>
        <dbReference type="PROSITE" id="PS50198"/>
    </source>
</evidence>
<dbReference type="Pfam" id="PF00639">
    <property type="entry name" value="Rotamase"/>
    <property type="match status" value="1"/>
</dbReference>
<gene>
    <name evidence="15" type="ORF">SAMN04487956_1224</name>
</gene>
<dbReference type="Proteomes" id="UP000199594">
    <property type="component" value="Unassembled WGS sequence"/>
</dbReference>
<dbReference type="RefSeq" id="WP_089850119.1">
    <property type="nucleotide sequence ID" value="NZ_FPAQ01000022.1"/>
</dbReference>
<evidence type="ECO:0000256" key="13">
    <source>
        <dbReference type="SAM" id="Phobius"/>
    </source>
</evidence>
<keyword evidence="7" id="KW-0143">Chaperone</keyword>
<evidence type="ECO:0000256" key="4">
    <source>
        <dbReference type="ARBA" id="ARBA00022692"/>
    </source>
</evidence>
<keyword evidence="6 13" id="KW-0472">Membrane</keyword>
<evidence type="ECO:0000256" key="5">
    <source>
        <dbReference type="ARBA" id="ARBA00022989"/>
    </source>
</evidence>
<dbReference type="PANTHER" id="PTHR47529">
    <property type="entry name" value="PEPTIDYL-PROLYL CIS-TRANS ISOMERASE D"/>
    <property type="match status" value="1"/>
</dbReference>
<reference evidence="15 16" key="1">
    <citation type="submission" date="2016-10" db="EMBL/GenBank/DDBJ databases">
        <authorList>
            <person name="de Groot N.N."/>
        </authorList>
    </citation>
    <scope>NUCLEOTIDE SEQUENCE [LARGE SCALE GENOMIC DNA]</scope>
    <source>
        <strain evidence="15 16">CGMCC 1.6493</strain>
    </source>
</reference>
<feature type="domain" description="PpiC" evidence="14">
    <location>
        <begin position="256"/>
        <end position="361"/>
    </location>
</feature>
<evidence type="ECO:0000256" key="1">
    <source>
        <dbReference type="ARBA" id="ARBA00004382"/>
    </source>
</evidence>
<evidence type="ECO:0000256" key="10">
    <source>
        <dbReference type="ARBA" id="ARBA00042775"/>
    </source>
</evidence>
<dbReference type="PROSITE" id="PS01096">
    <property type="entry name" value="PPIC_PPIASE_1"/>
    <property type="match status" value="1"/>
</dbReference>
<keyword evidence="4 13" id="KW-0812">Transmembrane</keyword>
<evidence type="ECO:0000256" key="2">
    <source>
        <dbReference type="ARBA" id="ARBA00022475"/>
    </source>
</evidence>
<dbReference type="InterPro" id="IPR046357">
    <property type="entry name" value="PPIase_dom_sf"/>
</dbReference>
<dbReference type="OrthoDB" id="9812372at2"/>